<dbReference type="OrthoDB" id="9798191at2"/>
<dbReference type="InterPro" id="IPR050490">
    <property type="entry name" value="Bact_solute-bd_prot1"/>
</dbReference>
<keyword evidence="5" id="KW-0449">Lipoprotein</keyword>
<dbReference type="AlphaFoldDB" id="A0A1I5PS19"/>
<keyword evidence="3" id="KW-0472">Membrane</keyword>
<dbReference type="EMBL" id="FOXD01000004">
    <property type="protein sequence ID" value="SFP36341.1"/>
    <property type="molecule type" value="Genomic_DNA"/>
</dbReference>
<evidence type="ECO:0000256" key="6">
    <source>
        <dbReference type="SAM" id="MobiDB-lite"/>
    </source>
</evidence>
<dbReference type="InterPro" id="IPR006059">
    <property type="entry name" value="SBP"/>
</dbReference>
<reference evidence="8" key="1">
    <citation type="submission" date="2016-10" db="EMBL/GenBank/DDBJ databases">
        <authorList>
            <person name="Varghese N."/>
            <person name="Submissions S."/>
        </authorList>
    </citation>
    <scope>NUCLEOTIDE SEQUENCE [LARGE SCALE GENOMIC DNA]</scope>
    <source>
        <strain evidence="8">S7</strain>
    </source>
</reference>
<accession>A0A1I5PS19</accession>
<dbReference type="Pfam" id="PF01547">
    <property type="entry name" value="SBP_bac_1"/>
    <property type="match status" value="1"/>
</dbReference>
<dbReference type="STRING" id="1884432.SAMN05518683_104197"/>
<evidence type="ECO:0000313" key="8">
    <source>
        <dbReference type="Proteomes" id="UP000198892"/>
    </source>
</evidence>
<dbReference type="SUPFAM" id="SSF53850">
    <property type="entry name" value="Periplasmic binding protein-like II"/>
    <property type="match status" value="1"/>
</dbReference>
<feature type="region of interest" description="Disordered" evidence="6">
    <location>
        <begin position="416"/>
        <end position="439"/>
    </location>
</feature>
<evidence type="ECO:0000313" key="7">
    <source>
        <dbReference type="EMBL" id="SFP36341.1"/>
    </source>
</evidence>
<dbReference type="Proteomes" id="UP000198892">
    <property type="component" value="Unassembled WGS sequence"/>
</dbReference>
<keyword evidence="8" id="KW-1185">Reference proteome</keyword>
<keyword evidence="2" id="KW-0732">Signal</keyword>
<protein>
    <submittedName>
        <fullName evidence="7">Raffinose/stachyose/melibiose transport system substrate-binding protein</fullName>
    </submittedName>
</protein>
<dbReference type="PANTHER" id="PTHR43649">
    <property type="entry name" value="ARABINOSE-BINDING PROTEIN-RELATED"/>
    <property type="match status" value="1"/>
</dbReference>
<evidence type="ECO:0000256" key="3">
    <source>
        <dbReference type="ARBA" id="ARBA00023136"/>
    </source>
</evidence>
<dbReference type="RefSeq" id="WP_093335835.1">
    <property type="nucleotide sequence ID" value="NZ_FOXD01000004.1"/>
</dbReference>
<evidence type="ECO:0000256" key="5">
    <source>
        <dbReference type="ARBA" id="ARBA00023288"/>
    </source>
</evidence>
<name>A0A1I5PS19_9BACI</name>
<gene>
    <name evidence="7" type="ORF">SAMN05518683_104197</name>
</gene>
<dbReference type="PROSITE" id="PS51257">
    <property type="entry name" value="PROKAR_LIPOPROTEIN"/>
    <property type="match status" value="1"/>
</dbReference>
<dbReference type="PANTHER" id="PTHR43649:SF33">
    <property type="entry name" value="POLYGALACTURONAN_RHAMNOGALACTURONAN-BINDING PROTEIN YTCQ"/>
    <property type="match status" value="1"/>
</dbReference>
<evidence type="ECO:0000256" key="1">
    <source>
        <dbReference type="ARBA" id="ARBA00022475"/>
    </source>
</evidence>
<evidence type="ECO:0000256" key="2">
    <source>
        <dbReference type="ARBA" id="ARBA00022729"/>
    </source>
</evidence>
<sequence length="439" mass="47746">MKTFSWVSVSSALLLSVGLIGCSGGESSSSDGGSGGGDEPVELEFLVADSVNTRGLEAVAEAAEEELNISVTFDIRPGGPEGENVVKTRLATGEIADMMIYNAGALLETINPTRNFVDLSEEPYMDKMMENYKETVSFGDGVYGVPSQSSNVGGWLYNKTIYEELGLEIPETWDELMENMQAVKDAGYTAAVGAFDEISRTQIPVLADYYNVQKLAPDFAEEYTAGDAKFADTPAALRSFEKAYELGPGGNDFYNEDFNATTHEQGMAMLATGEAAHFANLSNVLPTIEDNHPKQVENIGIFPQPADGEHEPGFTVWMPNAILISQSSENKEAAKKWVEFYMSDEGQRIFAENFDSIGPYVVEGVEIPDDAYAAVKQMQPYFDEGRTAPALEFVSPIKGANLPQILSEVGGGFMSPEEGAEMYDQDAERQAQQLGIEDW</sequence>
<keyword evidence="1" id="KW-1003">Cell membrane</keyword>
<dbReference type="Gene3D" id="3.40.190.10">
    <property type="entry name" value="Periplasmic binding protein-like II"/>
    <property type="match status" value="2"/>
</dbReference>
<evidence type="ECO:0000256" key="4">
    <source>
        <dbReference type="ARBA" id="ARBA00023139"/>
    </source>
</evidence>
<organism evidence="7 8">
    <name type="scientific">Salibacterium halotolerans</name>
    <dbReference type="NCBI Taxonomy" id="1884432"/>
    <lineage>
        <taxon>Bacteria</taxon>
        <taxon>Bacillati</taxon>
        <taxon>Bacillota</taxon>
        <taxon>Bacilli</taxon>
        <taxon>Bacillales</taxon>
        <taxon>Bacillaceae</taxon>
    </lineage>
</organism>
<proteinExistence type="predicted"/>
<keyword evidence="4" id="KW-0564">Palmitate</keyword>